<evidence type="ECO:0000313" key="1">
    <source>
        <dbReference type="EMBL" id="MFC6723629.1"/>
    </source>
</evidence>
<protein>
    <recommendedName>
        <fullName evidence="3">Halobacterial output domain-containing protein</fullName>
    </recommendedName>
</protein>
<comment type="caution">
    <text evidence="1">The sequence shown here is derived from an EMBL/GenBank/DDBJ whole genome shotgun (WGS) entry which is preliminary data.</text>
</comment>
<reference evidence="1 2" key="1">
    <citation type="journal article" date="2019" name="Int. J. Syst. Evol. Microbiol.">
        <title>The Global Catalogue of Microorganisms (GCM) 10K type strain sequencing project: providing services to taxonomists for standard genome sequencing and annotation.</title>
        <authorList>
            <consortium name="The Broad Institute Genomics Platform"/>
            <consortium name="The Broad Institute Genome Sequencing Center for Infectious Disease"/>
            <person name="Wu L."/>
            <person name="Ma J."/>
        </authorList>
    </citation>
    <scope>NUCLEOTIDE SEQUENCE [LARGE SCALE GENOMIC DNA]</scope>
    <source>
        <strain evidence="1 2">NBRC 111368</strain>
    </source>
</reference>
<proteinExistence type="predicted"/>
<accession>A0ABD5RW22</accession>
<dbReference type="AlphaFoldDB" id="A0ABD5RW22"/>
<evidence type="ECO:0000313" key="2">
    <source>
        <dbReference type="Proteomes" id="UP001596328"/>
    </source>
</evidence>
<evidence type="ECO:0008006" key="3">
    <source>
        <dbReference type="Google" id="ProtNLM"/>
    </source>
</evidence>
<name>A0ABD5RW22_9EURY</name>
<keyword evidence="2" id="KW-1185">Reference proteome</keyword>
<dbReference type="EMBL" id="JBHSWU010000030">
    <property type="protein sequence ID" value="MFC6723629.1"/>
    <property type="molecule type" value="Genomic_DNA"/>
</dbReference>
<dbReference type="Proteomes" id="UP001596328">
    <property type="component" value="Unassembled WGS sequence"/>
</dbReference>
<organism evidence="1 2">
    <name type="scientific">Halobium palmae</name>
    <dbReference type="NCBI Taxonomy" id="1776492"/>
    <lineage>
        <taxon>Archaea</taxon>
        <taxon>Methanobacteriati</taxon>
        <taxon>Methanobacteriota</taxon>
        <taxon>Stenosarchaea group</taxon>
        <taxon>Halobacteria</taxon>
        <taxon>Halobacteriales</taxon>
        <taxon>Haloferacaceae</taxon>
        <taxon>Halobium</taxon>
    </lineage>
</organism>
<sequence length="114" mass="12493">MVQEDTGFVVEEDAEEPELPDEISTVIVARASGFQAPPPEGYDTDAAYLNYELGDAIPRNVAAKVLDDHPNSLAPLDEDGELIEDGRRTFHLEVSRAVKIWNSGDGFDPSEYGE</sequence>
<gene>
    <name evidence="1" type="ORF">ACFQE1_04345</name>
</gene>